<dbReference type="GO" id="GO:0006631">
    <property type="term" value="P:fatty acid metabolic process"/>
    <property type="evidence" value="ECO:0007669"/>
    <property type="project" value="TreeGrafter"/>
</dbReference>
<sequence>MYPGVHAARTPDKPAVVEADTGRVVTYRELEDGSIRFGHWLRDRGLGVGDHIAVLAVNDARAYELYWGAIRSGMYITFVNTHLGADEAAYIVDDCGAAVFVASAALVDLATEVANRATGVRERVAIGGTLPGFARYEDVIGRFPAIAADDQPRGTDMLYSSGTTGRPKGITPALTGRQVGDEPGPHVTEMMRRRFGFDSDSVYFAPSPVYHAAPLRYGAGALALGGTVVMAKRFDAEQCLDVIERYGVTHSQWMPTHFVRMLRLPDDVRAHYDVATLRVAIHAAAPCPVDVKRAMLDWWGEVIHEYYSSTESIGITVISPEEWRAKPGSVGRGAPYGTGILHVCGEDGAELPAGEIGLIYFERNDYTFEYHGDPVKTAEAHHPDRPTWRTNGDIGYVDEDGYLFLTDRAKFTIISGGVNIYPQEIENVLTFHPRVDDVAVVGVPDDEMGQRVVAFVAPRENDSAGPELEHELIEYCRASLARFKAPRAVEFVDSLPRTPTGKLVKGALAELYARKEGVS</sequence>
<dbReference type="InterPro" id="IPR042099">
    <property type="entry name" value="ANL_N_sf"/>
</dbReference>
<evidence type="ECO:0000259" key="4">
    <source>
        <dbReference type="Pfam" id="PF13193"/>
    </source>
</evidence>
<accession>A0A6P2CDI9</accession>
<reference evidence="5 6" key="1">
    <citation type="submission" date="2018-07" db="EMBL/GenBank/DDBJ databases">
        <title>Genome sequence of Rhodococcus rhodnii ATCC 35071 from Rhodnius prolixus.</title>
        <authorList>
            <person name="Patel V."/>
            <person name="Vogel K.J."/>
        </authorList>
    </citation>
    <scope>NUCLEOTIDE SEQUENCE [LARGE SCALE GENOMIC DNA]</scope>
    <source>
        <strain evidence="5 6">ATCC 35071</strain>
    </source>
</reference>
<dbReference type="InterPro" id="IPR045851">
    <property type="entry name" value="AMP-bd_C_sf"/>
</dbReference>
<comment type="similarity">
    <text evidence="1">Belongs to the ATP-dependent AMP-binding enzyme family.</text>
</comment>
<dbReference type="Pfam" id="PF00501">
    <property type="entry name" value="AMP-binding"/>
    <property type="match status" value="1"/>
</dbReference>
<dbReference type="Proteomes" id="UP000471120">
    <property type="component" value="Unassembled WGS sequence"/>
</dbReference>
<evidence type="ECO:0000259" key="3">
    <source>
        <dbReference type="Pfam" id="PF00501"/>
    </source>
</evidence>
<evidence type="ECO:0000313" key="5">
    <source>
        <dbReference type="EMBL" id="TXG89771.1"/>
    </source>
</evidence>
<dbReference type="PANTHER" id="PTHR43201:SF5">
    <property type="entry name" value="MEDIUM-CHAIN ACYL-COA LIGASE ACSF2, MITOCHONDRIAL"/>
    <property type="match status" value="1"/>
</dbReference>
<dbReference type="PANTHER" id="PTHR43201">
    <property type="entry name" value="ACYL-COA SYNTHETASE"/>
    <property type="match status" value="1"/>
</dbReference>
<dbReference type="Gene3D" id="3.40.50.12780">
    <property type="entry name" value="N-terminal domain of ligase-like"/>
    <property type="match status" value="1"/>
</dbReference>
<evidence type="ECO:0000313" key="6">
    <source>
        <dbReference type="Proteomes" id="UP000471120"/>
    </source>
</evidence>
<organism evidence="5 6">
    <name type="scientific">Rhodococcus rhodnii</name>
    <dbReference type="NCBI Taxonomy" id="38312"/>
    <lineage>
        <taxon>Bacteria</taxon>
        <taxon>Bacillati</taxon>
        <taxon>Actinomycetota</taxon>
        <taxon>Actinomycetes</taxon>
        <taxon>Mycobacteriales</taxon>
        <taxon>Nocardiaceae</taxon>
        <taxon>Rhodococcus</taxon>
    </lineage>
</organism>
<dbReference type="Gene3D" id="3.30.300.30">
    <property type="match status" value="1"/>
</dbReference>
<dbReference type="InterPro" id="IPR020845">
    <property type="entry name" value="AMP-binding_CS"/>
</dbReference>
<proteinExistence type="inferred from homology"/>
<protein>
    <submittedName>
        <fullName evidence="5">Acyl-CoA synthetase</fullName>
    </submittedName>
</protein>
<name>A0A6P2CDI9_9NOCA</name>
<dbReference type="SUPFAM" id="SSF56801">
    <property type="entry name" value="Acetyl-CoA synthetase-like"/>
    <property type="match status" value="1"/>
</dbReference>
<evidence type="ECO:0000256" key="1">
    <source>
        <dbReference type="ARBA" id="ARBA00006432"/>
    </source>
</evidence>
<dbReference type="RefSeq" id="WP_010837837.1">
    <property type="nucleotide sequence ID" value="NZ_QRCM01000001.1"/>
</dbReference>
<dbReference type="GO" id="GO:0031956">
    <property type="term" value="F:medium-chain fatty acid-CoA ligase activity"/>
    <property type="evidence" value="ECO:0007669"/>
    <property type="project" value="TreeGrafter"/>
</dbReference>
<feature type="domain" description="AMP-binding enzyme C-terminal" evidence="4">
    <location>
        <begin position="424"/>
        <end position="502"/>
    </location>
</feature>
<gene>
    <name evidence="5" type="ORF">DW322_05525</name>
</gene>
<feature type="domain" description="AMP-dependent synthetase/ligase" evidence="3">
    <location>
        <begin position="6"/>
        <end position="363"/>
    </location>
</feature>
<dbReference type="Pfam" id="PF13193">
    <property type="entry name" value="AMP-binding_C"/>
    <property type="match status" value="1"/>
</dbReference>
<comment type="caution">
    <text evidence="5">The sequence shown here is derived from an EMBL/GenBank/DDBJ whole genome shotgun (WGS) entry which is preliminary data.</text>
</comment>
<dbReference type="InterPro" id="IPR025110">
    <property type="entry name" value="AMP-bd_C"/>
</dbReference>
<dbReference type="InterPro" id="IPR000873">
    <property type="entry name" value="AMP-dep_synth/lig_dom"/>
</dbReference>
<keyword evidence="2" id="KW-0436">Ligase</keyword>
<dbReference type="PROSITE" id="PS00455">
    <property type="entry name" value="AMP_BINDING"/>
    <property type="match status" value="1"/>
</dbReference>
<dbReference type="AlphaFoldDB" id="A0A6P2CDI9"/>
<evidence type="ECO:0000256" key="2">
    <source>
        <dbReference type="ARBA" id="ARBA00022598"/>
    </source>
</evidence>
<dbReference type="EMBL" id="QRCM01000001">
    <property type="protein sequence ID" value="TXG89771.1"/>
    <property type="molecule type" value="Genomic_DNA"/>
</dbReference>